<feature type="non-terminal residue" evidence="1">
    <location>
        <position position="123"/>
    </location>
</feature>
<feature type="non-terminal residue" evidence="1">
    <location>
        <position position="1"/>
    </location>
</feature>
<reference evidence="1" key="1">
    <citation type="submission" date="2022-09" db="EMBL/GenBank/DDBJ databases">
        <title>A Global Phylogenomic Analysis of the Shiitake Genus Lentinula.</title>
        <authorList>
            <consortium name="DOE Joint Genome Institute"/>
            <person name="Sierra-Patev S."/>
            <person name="Min B."/>
            <person name="Naranjo-Ortiz M."/>
            <person name="Looney B."/>
            <person name="Konkel Z."/>
            <person name="Slot J.C."/>
            <person name="Sakamoto Y."/>
            <person name="Steenwyk J.L."/>
            <person name="Rokas A."/>
            <person name="Carro J."/>
            <person name="Camarero S."/>
            <person name="Ferreira P."/>
            <person name="Molpeceres G."/>
            <person name="Ruiz-Duenas F.J."/>
            <person name="Serrano A."/>
            <person name="Henrissat B."/>
            <person name="Drula E."/>
            <person name="Hughes K.W."/>
            <person name="Mata J.L."/>
            <person name="Ishikawa N.K."/>
            <person name="Vargas-Isla R."/>
            <person name="Ushijima S."/>
            <person name="Smith C.A."/>
            <person name="Ahrendt S."/>
            <person name="Andreopoulos W."/>
            <person name="He G."/>
            <person name="Labutti K."/>
            <person name="Lipzen A."/>
            <person name="Ng V."/>
            <person name="Riley R."/>
            <person name="Sandor L."/>
            <person name="Barry K."/>
            <person name="Martinez A.T."/>
            <person name="Xiao Y."/>
            <person name="Gibbons J.G."/>
            <person name="Terashima K."/>
            <person name="Grigoriev I.V."/>
            <person name="Hibbett D.S."/>
        </authorList>
    </citation>
    <scope>NUCLEOTIDE SEQUENCE</scope>
    <source>
        <strain evidence="1">TMI1499</strain>
    </source>
</reference>
<evidence type="ECO:0000313" key="2">
    <source>
        <dbReference type="Proteomes" id="UP001163835"/>
    </source>
</evidence>
<dbReference type="Proteomes" id="UP001163835">
    <property type="component" value="Unassembled WGS sequence"/>
</dbReference>
<proteinExistence type="predicted"/>
<dbReference type="EMBL" id="MU795657">
    <property type="protein sequence ID" value="KAJ3805195.1"/>
    <property type="molecule type" value="Genomic_DNA"/>
</dbReference>
<sequence length="123" mass="13883">VNFRDVLHVPNLRNHLLSPFLLAKQNKYTAVIDVPSFKFLRDDNVILTATVNSQNVGYLNGHSLVHPPLAHYATAMVSSTCPLDLSLWYRRLGHIDHDTIRAMHQKKLVHGLVITSLTKPDPI</sequence>
<gene>
    <name evidence="1" type="ORF">F5876DRAFT_15223</name>
</gene>
<organism evidence="1 2">
    <name type="scientific">Lentinula aff. lateritia</name>
    <dbReference type="NCBI Taxonomy" id="2804960"/>
    <lineage>
        <taxon>Eukaryota</taxon>
        <taxon>Fungi</taxon>
        <taxon>Dikarya</taxon>
        <taxon>Basidiomycota</taxon>
        <taxon>Agaricomycotina</taxon>
        <taxon>Agaricomycetes</taxon>
        <taxon>Agaricomycetidae</taxon>
        <taxon>Agaricales</taxon>
        <taxon>Marasmiineae</taxon>
        <taxon>Omphalotaceae</taxon>
        <taxon>Lentinula</taxon>
    </lineage>
</organism>
<keyword evidence="2" id="KW-1185">Reference proteome</keyword>
<comment type="caution">
    <text evidence="1">The sequence shown here is derived from an EMBL/GenBank/DDBJ whole genome shotgun (WGS) entry which is preliminary data.</text>
</comment>
<accession>A0ACC1TKC6</accession>
<name>A0ACC1TKC6_9AGAR</name>
<protein>
    <submittedName>
        <fullName evidence="1">Uncharacterized protein</fullName>
    </submittedName>
</protein>
<evidence type="ECO:0000313" key="1">
    <source>
        <dbReference type="EMBL" id="KAJ3805195.1"/>
    </source>
</evidence>